<dbReference type="GO" id="GO:0045332">
    <property type="term" value="P:phospholipid translocation"/>
    <property type="evidence" value="ECO:0007669"/>
    <property type="project" value="TreeGrafter"/>
</dbReference>
<dbReference type="Proteomes" id="UP001177003">
    <property type="component" value="Chromosome 3"/>
</dbReference>
<keyword evidence="4" id="KW-1185">Reference proteome</keyword>
<reference evidence="3" key="1">
    <citation type="submission" date="2023-04" db="EMBL/GenBank/DDBJ databases">
        <authorList>
            <person name="Vijverberg K."/>
            <person name="Xiong W."/>
            <person name="Schranz E."/>
        </authorList>
    </citation>
    <scope>NUCLEOTIDE SEQUENCE</scope>
</reference>
<dbReference type="GO" id="GO:0005886">
    <property type="term" value="C:plasma membrane"/>
    <property type="evidence" value="ECO:0007669"/>
    <property type="project" value="TreeGrafter"/>
</dbReference>
<dbReference type="Gene3D" id="3.40.1110.10">
    <property type="entry name" value="Calcium-transporting ATPase, cytoplasmic domain N"/>
    <property type="match status" value="1"/>
</dbReference>
<sequence length="136" mass="15694">MVPKSDTEETVVAVVTVDPSSKAARQLYVGNIPRTTNNDELQKVFEEHGVIEKVEVYQSGQWMVVRFFSNWIYELLNVLEFNSASKRMSVIDHEEFGNHLLLCKGVDSVILDEFAKNRSQFEENEKEHVNEKICRS</sequence>
<dbReference type="SUPFAM" id="SSF81660">
    <property type="entry name" value="Metal cation-transporting ATPase, ATP-binding domain N"/>
    <property type="match status" value="1"/>
</dbReference>
<dbReference type="InterPro" id="IPR023299">
    <property type="entry name" value="ATPase_P-typ_cyto_dom_N"/>
</dbReference>
<keyword evidence="1" id="KW-0694">RNA-binding</keyword>
<dbReference type="GO" id="GO:0000166">
    <property type="term" value="F:nucleotide binding"/>
    <property type="evidence" value="ECO:0007669"/>
    <property type="project" value="InterPro"/>
</dbReference>
<dbReference type="AlphaFoldDB" id="A0AA35YPJ8"/>
<evidence type="ECO:0000256" key="1">
    <source>
        <dbReference type="PROSITE-ProRule" id="PRU00176"/>
    </source>
</evidence>
<gene>
    <name evidence="3" type="ORF">LSALG_LOCUS17583</name>
</gene>
<dbReference type="InterPro" id="IPR000504">
    <property type="entry name" value="RRM_dom"/>
</dbReference>
<organism evidence="3 4">
    <name type="scientific">Lactuca saligna</name>
    <name type="common">Willowleaf lettuce</name>
    <dbReference type="NCBI Taxonomy" id="75948"/>
    <lineage>
        <taxon>Eukaryota</taxon>
        <taxon>Viridiplantae</taxon>
        <taxon>Streptophyta</taxon>
        <taxon>Embryophyta</taxon>
        <taxon>Tracheophyta</taxon>
        <taxon>Spermatophyta</taxon>
        <taxon>Magnoliopsida</taxon>
        <taxon>eudicotyledons</taxon>
        <taxon>Gunneridae</taxon>
        <taxon>Pentapetalae</taxon>
        <taxon>asterids</taxon>
        <taxon>campanulids</taxon>
        <taxon>Asterales</taxon>
        <taxon>Asteraceae</taxon>
        <taxon>Cichorioideae</taxon>
        <taxon>Cichorieae</taxon>
        <taxon>Lactucinae</taxon>
        <taxon>Lactuca</taxon>
    </lineage>
</organism>
<dbReference type="GO" id="GO:0140326">
    <property type="term" value="F:ATPase-coupled intramembrane lipid transporter activity"/>
    <property type="evidence" value="ECO:0007669"/>
    <property type="project" value="TreeGrafter"/>
</dbReference>
<proteinExistence type="predicted"/>
<feature type="domain" description="RRM" evidence="2">
    <location>
        <begin position="25"/>
        <end position="117"/>
    </location>
</feature>
<dbReference type="EMBL" id="OX465079">
    <property type="protein sequence ID" value="CAI9277669.1"/>
    <property type="molecule type" value="Genomic_DNA"/>
</dbReference>
<dbReference type="Pfam" id="PF00076">
    <property type="entry name" value="RRM_1"/>
    <property type="match status" value="1"/>
</dbReference>
<dbReference type="Gene3D" id="3.30.70.330">
    <property type="match status" value="1"/>
</dbReference>
<protein>
    <recommendedName>
        <fullName evidence="2">RRM domain-containing protein</fullName>
    </recommendedName>
</protein>
<dbReference type="InterPro" id="IPR035979">
    <property type="entry name" value="RBD_domain_sf"/>
</dbReference>
<evidence type="ECO:0000313" key="4">
    <source>
        <dbReference type="Proteomes" id="UP001177003"/>
    </source>
</evidence>
<dbReference type="PANTHER" id="PTHR24092:SF175">
    <property type="entry name" value="PHOSPHOLIPID-TRANSPORTING ATPASE"/>
    <property type="match status" value="1"/>
</dbReference>
<dbReference type="InterPro" id="IPR012677">
    <property type="entry name" value="Nucleotide-bd_a/b_plait_sf"/>
</dbReference>
<dbReference type="PROSITE" id="PS50102">
    <property type="entry name" value="RRM"/>
    <property type="match status" value="1"/>
</dbReference>
<evidence type="ECO:0000313" key="3">
    <source>
        <dbReference type="EMBL" id="CAI9277669.1"/>
    </source>
</evidence>
<name>A0AA35YPJ8_LACSI</name>
<dbReference type="GO" id="GO:0003723">
    <property type="term" value="F:RNA binding"/>
    <property type="evidence" value="ECO:0007669"/>
    <property type="project" value="UniProtKB-UniRule"/>
</dbReference>
<dbReference type="PANTHER" id="PTHR24092">
    <property type="entry name" value="PROBABLE PHOSPHOLIPID-TRANSPORTING ATPASE"/>
    <property type="match status" value="1"/>
</dbReference>
<evidence type="ECO:0000259" key="2">
    <source>
        <dbReference type="PROSITE" id="PS50102"/>
    </source>
</evidence>
<accession>A0AA35YPJ8</accession>
<dbReference type="SUPFAM" id="SSF54928">
    <property type="entry name" value="RNA-binding domain, RBD"/>
    <property type="match status" value="1"/>
</dbReference>